<comment type="caution">
    <text evidence="5">The sequence shown here is derived from an EMBL/GenBank/DDBJ whole genome shotgun (WGS) entry which is preliminary data.</text>
</comment>
<keyword evidence="4" id="KW-0052">Apoplast</keyword>
<sequence length="191" mass="21032">MVISSFPTAIYARLNITKPGSWFQTIGCKGNEMTAKIHLYIQDFIGGPNQTVYEVARASITATSPTSFGLVEVLDDLMTAGTDLNSEPVGRFQGFYFVSDLRTTSYTMVITYYFTSGPGRLNGSTISILGREPIMQPQRELPVVGGSGLFRFASGYNIISTFAIVVPNEYLILESTIYVTYKDDSTPCRLI</sequence>
<evidence type="ECO:0000256" key="2">
    <source>
        <dbReference type="ARBA" id="ARBA00011738"/>
    </source>
</evidence>
<protein>
    <recommendedName>
        <fullName evidence="4">Dirigent protein</fullName>
    </recommendedName>
</protein>
<proteinExistence type="inferred from homology"/>
<evidence type="ECO:0000256" key="1">
    <source>
        <dbReference type="ARBA" id="ARBA00010746"/>
    </source>
</evidence>
<dbReference type="GO" id="GO:0048046">
    <property type="term" value="C:apoplast"/>
    <property type="evidence" value="ECO:0007669"/>
    <property type="project" value="UniProtKB-SubCell"/>
</dbReference>
<comment type="function">
    <text evidence="4">Dirigent proteins impart stereoselectivity on the phenoxy radical-coupling reaction, yielding optically active lignans from two molecules of coniferyl alcohol in the biosynthesis of lignans, flavonolignans, and alkaloids and thus plays a central role in plant secondary metabolism.</text>
</comment>
<dbReference type="EMBL" id="JACGWJ010000012">
    <property type="protein sequence ID" value="KAL0383964.1"/>
    <property type="molecule type" value="Genomic_DNA"/>
</dbReference>
<dbReference type="PANTHER" id="PTHR21495">
    <property type="entry name" value="NUCLEOPORIN-RELATED"/>
    <property type="match status" value="1"/>
</dbReference>
<evidence type="ECO:0000313" key="5">
    <source>
        <dbReference type="EMBL" id="KAL0383964.1"/>
    </source>
</evidence>
<organism evidence="5">
    <name type="scientific">Sesamum radiatum</name>
    <name type="common">Black benniseed</name>
    <dbReference type="NCBI Taxonomy" id="300843"/>
    <lineage>
        <taxon>Eukaryota</taxon>
        <taxon>Viridiplantae</taxon>
        <taxon>Streptophyta</taxon>
        <taxon>Embryophyta</taxon>
        <taxon>Tracheophyta</taxon>
        <taxon>Spermatophyta</taxon>
        <taxon>Magnoliopsida</taxon>
        <taxon>eudicotyledons</taxon>
        <taxon>Gunneridae</taxon>
        <taxon>Pentapetalae</taxon>
        <taxon>asterids</taxon>
        <taxon>lamiids</taxon>
        <taxon>Lamiales</taxon>
        <taxon>Pedaliaceae</taxon>
        <taxon>Sesamum</taxon>
    </lineage>
</organism>
<accession>A0AAW2RV61</accession>
<dbReference type="Gene3D" id="2.40.480.10">
    <property type="entry name" value="Allene oxide cyclase-like"/>
    <property type="match status" value="1"/>
</dbReference>
<dbReference type="InterPro" id="IPR044859">
    <property type="entry name" value="Allene_oxi_cyc_Dirigent"/>
</dbReference>
<reference evidence="5" key="1">
    <citation type="submission" date="2020-06" db="EMBL/GenBank/DDBJ databases">
        <authorList>
            <person name="Li T."/>
            <person name="Hu X."/>
            <person name="Zhang T."/>
            <person name="Song X."/>
            <person name="Zhang H."/>
            <person name="Dai N."/>
            <person name="Sheng W."/>
            <person name="Hou X."/>
            <person name="Wei L."/>
        </authorList>
    </citation>
    <scope>NUCLEOTIDE SEQUENCE</scope>
    <source>
        <strain evidence="5">G02</strain>
        <tissue evidence="5">Leaf</tissue>
    </source>
</reference>
<comment type="subcellular location">
    <subcellularLocation>
        <location evidence="4">Secreted</location>
        <location evidence="4">Extracellular space</location>
        <location evidence="4">Apoplast</location>
    </subcellularLocation>
</comment>
<comment type="subunit">
    <text evidence="2 4">Homodimer.</text>
</comment>
<comment type="similarity">
    <text evidence="1 4">Belongs to the plant dirigent protein family.</text>
</comment>
<dbReference type="AlphaFoldDB" id="A0AAW2RV61"/>
<evidence type="ECO:0000256" key="4">
    <source>
        <dbReference type="RuleBase" id="RU363099"/>
    </source>
</evidence>
<dbReference type="Pfam" id="PF03018">
    <property type="entry name" value="Dirigent"/>
    <property type="match status" value="1"/>
</dbReference>
<evidence type="ECO:0000256" key="3">
    <source>
        <dbReference type="ARBA" id="ARBA00022525"/>
    </source>
</evidence>
<name>A0AAW2RV61_SESRA</name>
<dbReference type="InterPro" id="IPR004265">
    <property type="entry name" value="Dirigent"/>
</dbReference>
<keyword evidence="3 4" id="KW-0964">Secreted</keyword>
<reference evidence="5" key="2">
    <citation type="journal article" date="2024" name="Plant">
        <title>Genomic evolution and insights into agronomic trait innovations of Sesamum species.</title>
        <authorList>
            <person name="Miao H."/>
            <person name="Wang L."/>
            <person name="Qu L."/>
            <person name="Liu H."/>
            <person name="Sun Y."/>
            <person name="Le M."/>
            <person name="Wang Q."/>
            <person name="Wei S."/>
            <person name="Zheng Y."/>
            <person name="Lin W."/>
            <person name="Duan Y."/>
            <person name="Cao H."/>
            <person name="Xiong S."/>
            <person name="Wang X."/>
            <person name="Wei L."/>
            <person name="Li C."/>
            <person name="Ma Q."/>
            <person name="Ju M."/>
            <person name="Zhao R."/>
            <person name="Li G."/>
            <person name="Mu C."/>
            <person name="Tian Q."/>
            <person name="Mei H."/>
            <person name="Zhang T."/>
            <person name="Gao T."/>
            <person name="Zhang H."/>
        </authorList>
    </citation>
    <scope>NUCLEOTIDE SEQUENCE</scope>
    <source>
        <strain evidence="5">G02</strain>
    </source>
</reference>
<dbReference type="GO" id="GO:0009699">
    <property type="term" value="P:phenylpropanoid biosynthetic process"/>
    <property type="evidence" value="ECO:0007669"/>
    <property type="project" value="UniProtKB-ARBA"/>
</dbReference>
<gene>
    <name evidence="5" type="ORF">Sradi_2790700</name>
</gene>